<feature type="binding site" evidence="2">
    <location>
        <position position="168"/>
    </location>
    <ligand>
        <name>Fe cation</name>
        <dbReference type="ChEBI" id="CHEBI:24875"/>
    </ligand>
</feature>
<accession>A0A2H0BYU6</accession>
<dbReference type="PIRSF" id="PIRSF004749">
    <property type="entry name" value="Pep_def"/>
    <property type="match status" value="1"/>
</dbReference>
<comment type="function">
    <text evidence="2">Removes the formyl group from the N-terminal Met of newly synthesized proteins. Requires at least a dipeptide for an efficient rate of reaction. N-terminal L-methionine is a prerequisite for activity but the enzyme has broad specificity at other positions.</text>
</comment>
<dbReference type="PANTHER" id="PTHR10458:SF22">
    <property type="entry name" value="PEPTIDE DEFORMYLASE"/>
    <property type="match status" value="1"/>
</dbReference>
<dbReference type="GO" id="GO:0006412">
    <property type="term" value="P:translation"/>
    <property type="evidence" value="ECO:0007669"/>
    <property type="project" value="UniProtKB-UniRule"/>
</dbReference>
<comment type="similarity">
    <text evidence="1 2">Belongs to the polypeptide deformylase family.</text>
</comment>
<dbReference type="HAMAP" id="MF_00163">
    <property type="entry name" value="Pep_deformylase"/>
    <property type="match status" value="1"/>
</dbReference>
<name>A0A2H0BYU6_9BACT</name>
<dbReference type="InterPro" id="IPR023635">
    <property type="entry name" value="Peptide_deformylase"/>
</dbReference>
<keyword evidence="2" id="KW-0479">Metal-binding</keyword>
<evidence type="ECO:0000256" key="2">
    <source>
        <dbReference type="HAMAP-Rule" id="MF_00163"/>
    </source>
</evidence>
<feature type="active site" evidence="2">
    <location>
        <position position="169"/>
    </location>
</feature>
<dbReference type="Gene3D" id="3.90.45.10">
    <property type="entry name" value="Peptide deformylase"/>
    <property type="match status" value="1"/>
</dbReference>
<dbReference type="InterPro" id="IPR036821">
    <property type="entry name" value="Peptide_deformylase_sf"/>
</dbReference>
<keyword evidence="2" id="KW-0408">Iron</keyword>
<dbReference type="GO" id="GO:0046872">
    <property type="term" value="F:metal ion binding"/>
    <property type="evidence" value="ECO:0007669"/>
    <property type="project" value="UniProtKB-KW"/>
</dbReference>
<feature type="binding site" evidence="2">
    <location>
        <position position="172"/>
    </location>
    <ligand>
        <name>Fe cation</name>
        <dbReference type="ChEBI" id="CHEBI:24875"/>
    </ligand>
</feature>
<dbReference type="CDD" id="cd00487">
    <property type="entry name" value="Pep_deformylase"/>
    <property type="match status" value="1"/>
</dbReference>
<comment type="caution">
    <text evidence="3">The sequence shown here is derived from an EMBL/GenBank/DDBJ whole genome shotgun (WGS) entry which is preliminary data.</text>
</comment>
<evidence type="ECO:0000256" key="1">
    <source>
        <dbReference type="ARBA" id="ARBA00010759"/>
    </source>
</evidence>
<proteinExistence type="inferred from homology"/>
<dbReference type="PANTHER" id="PTHR10458">
    <property type="entry name" value="PEPTIDE DEFORMYLASE"/>
    <property type="match status" value="1"/>
</dbReference>
<dbReference type="Proteomes" id="UP000231021">
    <property type="component" value="Unassembled WGS sequence"/>
</dbReference>
<evidence type="ECO:0000313" key="4">
    <source>
        <dbReference type="Proteomes" id="UP000231021"/>
    </source>
</evidence>
<dbReference type="SUPFAM" id="SSF56420">
    <property type="entry name" value="Peptide deformylase"/>
    <property type="match status" value="1"/>
</dbReference>
<evidence type="ECO:0000313" key="3">
    <source>
        <dbReference type="EMBL" id="PIP62210.1"/>
    </source>
</evidence>
<keyword evidence="2" id="KW-0648">Protein biosynthesis</keyword>
<dbReference type="EC" id="3.5.1.88" evidence="2"/>
<gene>
    <name evidence="2 3" type="primary">def</name>
    <name evidence="3" type="ORF">COW98_05275</name>
</gene>
<keyword evidence="2" id="KW-0378">Hydrolase</keyword>
<protein>
    <recommendedName>
        <fullName evidence="2">Peptide deformylase</fullName>
        <shortName evidence="2">PDF</shortName>
        <ecNumber evidence="2">3.5.1.88</ecNumber>
    </recommendedName>
    <alternativeName>
        <fullName evidence="2">Polypeptide deformylase</fullName>
    </alternativeName>
</protein>
<dbReference type="NCBIfam" id="TIGR00079">
    <property type="entry name" value="pept_deformyl"/>
    <property type="match status" value="1"/>
</dbReference>
<comment type="catalytic activity">
    <reaction evidence="2">
        <text>N-terminal N-formyl-L-methionyl-[peptide] + H2O = N-terminal L-methionyl-[peptide] + formate</text>
        <dbReference type="Rhea" id="RHEA:24420"/>
        <dbReference type="Rhea" id="RHEA-COMP:10639"/>
        <dbReference type="Rhea" id="RHEA-COMP:10640"/>
        <dbReference type="ChEBI" id="CHEBI:15377"/>
        <dbReference type="ChEBI" id="CHEBI:15740"/>
        <dbReference type="ChEBI" id="CHEBI:49298"/>
        <dbReference type="ChEBI" id="CHEBI:64731"/>
        <dbReference type="EC" id="3.5.1.88"/>
    </reaction>
</comment>
<dbReference type="AlphaFoldDB" id="A0A2H0BYU6"/>
<comment type="cofactor">
    <cofactor evidence="2">
        <name>Fe(2+)</name>
        <dbReference type="ChEBI" id="CHEBI:29033"/>
    </cofactor>
    <text evidence="2">Binds 1 Fe(2+) ion.</text>
</comment>
<sequence length="202" mass="23063">MGILLLYNILMLKIISVPNKILSSPTKPVAVIDEKIKELLAEMEETLKLQTDPVGVGLSANQIGVNLSIFIVKKSPKAEIKVFINPKIIKFQSSIIKKPSPTFHHPPSRKKPVKLEGCLSIPRIWGPVNRTARIYLEYQDLAESINPERSRRIKRRWFSGFEAAIIQHEMDHLNGVVFTQRSLEQKKPIYKEVDGELELFEI</sequence>
<dbReference type="GO" id="GO:0042586">
    <property type="term" value="F:peptide deformylase activity"/>
    <property type="evidence" value="ECO:0007669"/>
    <property type="project" value="UniProtKB-UniRule"/>
</dbReference>
<dbReference type="EMBL" id="PCTB01000108">
    <property type="protein sequence ID" value="PIP62210.1"/>
    <property type="molecule type" value="Genomic_DNA"/>
</dbReference>
<dbReference type="Pfam" id="PF01327">
    <property type="entry name" value="Pep_deformylase"/>
    <property type="match status" value="1"/>
</dbReference>
<reference evidence="3 4" key="1">
    <citation type="submission" date="2017-09" db="EMBL/GenBank/DDBJ databases">
        <title>Depth-based differentiation of microbial function through sediment-hosted aquifers and enrichment of novel symbionts in the deep terrestrial subsurface.</title>
        <authorList>
            <person name="Probst A.J."/>
            <person name="Ladd B."/>
            <person name="Jarett J.K."/>
            <person name="Geller-Mcgrath D.E."/>
            <person name="Sieber C.M."/>
            <person name="Emerson J.B."/>
            <person name="Anantharaman K."/>
            <person name="Thomas B.C."/>
            <person name="Malmstrom R."/>
            <person name="Stieglmeier M."/>
            <person name="Klingl A."/>
            <person name="Woyke T."/>
            <person name="Ryan C.M."/>
            <person name="Banfield J.F."/>
        </authorList>
    </citation>
    <scope>NUCLEOTIDE SEQUENCE [LARGE SCALE GENOMIC DNA]</scope>
    <source>
        <strain evidence="3">CG22_combo_CG10-13_8_21_14_all_35_9</strain>
    </source>
</reference>
<organism evidence="3 4">
    <name type="scientific">Candidatus Roizmanbacteria bacterium CG22_combo_CG10-13_8_21_14_all_35_9</name>
    <dbReference type="NCBI Taxonomy" id="1974861"/>
    <lineage>
        <taxon>Bacteria</taxon>
        <taxon>Candidatus Roizmaniibacteriota</taxon>
    </lineage>
</organism>
<feature type="binding site" evidence="2">
    <location>
        <position position="118"/>
    </location>
    <ligand>
        <name>Fe cation</name>
        <dbReference type="ChEBI" id="CHEBI:24875"/>
    </ligand>
</feature>
<dbReference type="PRINTS" id="PR01576">
    <property type="entry name" value="PDEFORMYLASE"/>
</dbReference>